<feature type="transmembrane region" description="Helical" evidence="2">
    <location>
        <begin position="136"/>
        <end position="155"/>
    </location>
</feature>
<feature type="compositionally biased region" description="Polar residues" evidence="1">
    <location>
        <begin position="97"/>
        <end position="112"/>
    </location>
</feature>
<comment type="caution">
    <text evidence="3">The sequence shown here is derived from an EMBL/GenBank/DDBJ whole genome shotgun (WGS) entry which is preliminary data.</text>
</comment>
<dbReference type="EMBL" id="VSWC01000027">
    <property type="protein sequence ID" value="KAA1110801.1"/>
    <property type="molecule type" value="Genomic_DNA"/>
</dbReference>
<feature type="region of interest" description="Disordered" evidence="1">
    <location>
        <begin position="1"/>
        <end position="112"/>
    </location>
</feature>
<feature type="compositionally biased region" description="Basic and acidic residues" evidence="1">
    <location>
        <begin position="1"/>
        <end position="10"/>
    </location>
</feature>
<keyword evidence="2" id="KW-0472">Membrane</keyword>
<protein>
    <submittedName>
        <fullName evidence="3">Uncharacterized protein</fullName>
    </submittedName>
</protein>
<reference evidence="3 4" key="1">
    <citation type="submission" date="2019-05" db="EMBL/GenBank/DDBJ databases">
        <title>Emergence of the Ug99 lineage of the wheat stem rust pathogen through somatic hybridization.</title>
        <authorList>
            <person name="Li F."/>
            <person name="Upadhyaya N.M."/>
            <person name="Sperschneider J."/>
            <person name="Matny O."/>
            <person name="Nguyen-Phuc H."/>
            <person name="Mago R."/>
            <person name="Raley C."/>
            <person name="Miller M.E."/>
            <person name="Silverstein K.A.T."/>
            <person name="Henningsen E."/>
            <person name="Hirsch C.D."/>
            <person name="Visser B."/>
            <person name="Pretorius Z.A."/>
            <person name="Steffenson B.J."/>
            <person name="Schwessinger B."/>
            <person name="Dodds P.N."/>
            <person name="Figueroa M."/>
        </authorList>
    </citation>
    <scope>NUCLEOTIDE SEQUENCE [LARGE SCALE GENOMIC DNA]</scope>
    <source>
        <strain evidence="3">21-0</strain>
    </source>
</reference>
<evidence type="ECO:0000256" key="2">
    <source>
        <dbReference type="SAM" id="Phobius"/>
    </source>
</evidence>
<name>A0A5B0QCD1_PUCGR</name>
<keyword evidence="4" id="KW-1185">Reference proteome</keyword>
<dbReference type="Proteomes" id="UP000324748">
    <property type="component" value="Unassembled WGS sequence"/>
</dbReference>
<proteinExistence type="predicted"/>
<feature type="compositionally biased region" description="Acidic residues" evidence="1">
    <location>
        <begin position="17"/>
        <end position="26"/>
    </location>
</feature>
<evidence type="ECO:0000256" key="1">
    <source>
        <dbReference type="SAM" id="MobiDB-lite"/>
    </source>
</evidence>
<organism evidence="3 4">
    <name type="scientific">Puccinia graminis f. sp. tritici</name>
    <dbReference type="NCBI Taxonomy" id="56615"/>
    <lineage>
        <taxon>Eukaryota</taxon>
        <taxon>Fungi</taxon>
        <taxon>Dikarya</taxon>
        <taxon>Basidiomycota</taxon>
        <taxon>Pucciniomycotina</taxon>
        <taxon>Pucciniomycetes</taxon>
        <taxon>Pucciniales</taxon>
        <taxon>Pucciniaceae</taxon>
        <taxon>Puccinia</taxon>
    </lineage>
</organism>
<sequence length="158" mass="18038">MRVFEDHKEPIPIPVDNNDDDEDEDDERSRKIRRVLKKKKPPSIIQKARKNQAGQADPIDHHPHHHHDHRMTTTSRRNEKALTGRSTNGSIKRAVSGSKTTRNGGSTMASSHSAAGYSCRSRGIYDVESLDLFRSYGCFLVYQIVVLLFIIFFLYTCL</sequence>
<evidence type="ECO:0000313" key="4">
    <source>
        <dbReference type="Proteomes" id="UP000324748"/>
    </source>
</evidence>
<keyword evidence="2" id="KW-0812">Transmembrane</keyword>
<accession>A0A5B0QCD1</accession>
<keyword evidence="2" id="KW-1133">Transmembrane helix</keyword>
<feature type="compositionally biased region" description="Basic residues" evidence="1">
    <location>
        <begin position="30"/>
        <end position="41"/>
    </location>
</feature>
<gene>
    <name evidence="3" type="ORF">PGT21_031925</name>
</gene>
<evidence type="ECO:0000313" key="3">
    <source>
        <dbReference type="EMBL" id="KAA1110801.1"/>
    </source>
</evidence>
<dbReference type="AlphaFoldDB" id="A0A5B0QCD1"/>